<organism evidence="1 2">
    <name type="scientific">Parastrongyloides trichosuri</name>
    <name type="common">Possum-specific nematode worm</name>
    <dbReference type="NCBI Taxonomy" id="131310"/>
    <lineage>
        <taxon>Eukaryota</taxon>
        <taxon>Metazoa</taxon>
        <taxon>Ecdysozoa</taxon>
        <taxon>Nematoda</taxon>
        <taxon>Chromadorea</taxon>
        <taxon>Rhabditida</taxon>
        <taxon>Tylenchina</taxon>
        <taxon>Panagrolaimomorpha</taxon>
        <taxon>Strongyloidoidea</taxon>
        <taxon>Strongyloididae</taxon>
        <taxon>Parastrongyloides</taxon>
    </lineage>
</organism>
<name>A0A0N4ZCY6_PARTI</name>
<dbReference type="WBParaSite" id="PTRK_0000541100.1">
    <property type="protein sequence ID" value="PTRK_0000541100.1"/>
    <property type="gene ID" value="PTRK_0000541100"/>
</dbReference>
<dbReference type="GO" id="GO:0032543">
    <property type="term" value="P:mitochondrial translation"/>
    <property type="evidence" value="ECO:0007669"/>
    <property type="project" value="InterPro"/>
</dbReference>
<evidence type="ECO:0000313" key="2">
    <source>
        <dbReference type="WBParaSite" id="PTRK_0000541100.1"/>
    </source>
</evidence>
<accession>A0A0N4ZCY6</accession>
<dbReference type="AlphaFoldDB" id="A0A0N4ZCY6"/>
<dbReference type="GO" id="GO:0003735">
    <property type="term" value="F:structural constituent of ribosome"/>
    <property type="evidence" value="ECO:0007669"/>
    <property type="project" value="InterPro"/>
</dbReference>
<evidence type="ECO:0000313" key="1">
    <source>
        <dbReference type="Proteomes" id="UP000038045"/>
    </source>
</evidence>
<dbReference type="Pfam" id="PF18699">
    <property type="entry name" value="MRPL52"/>
    <property type="match status" value="1"/>
</dbReference>
<proteinExistence type="predicted"/>
<protein>
    <submittedName>
        <fullName evidence="2">39S ribosomal protein L52, mitochondrial</fullName>
    </submittedName>
</protein>
<keyword evidence="1" id="KW-1185">Reference proteome</keyword>
<dbReference type="GO" id="GO:0005762">
    <property type="term" value="C:mitochondrial large ribosomal subunit"/>
    <property type="evidence" value="ECO:0007669"/>
    <property type="project" value="InterPro"/>
</dbReference>
<dbReference type="Proteomes" id="UP000038045">
    <property type="component" value="Unplaced"/>
</dbReference>
<sequence length="121" mass="14241">MNTTTQLVRTVTTKVSKFPMNINTPGRYQNWRSPVYVSPHISPLQKGPDYSFQDGRQLMFTSKAEIQRKYEQVELAKKIVQYLGDIKEMEDYHVKEIKNKEQIEAEFIKWTPKAKGIENIF</sequence>
<dbReference type="InterPro" id="IPR034596">
    <property type="entry name" value="Ribosomal_mL52"/>
</dbReference>
<reference evidence="2" key="1">
    <citation type="submission" date="2017-02" db="UniProtKB">
        <authorList>
            <consortium name="WormBaseParasite"/>
        </authorList>
    </citation>
    <scope>IDENTIFICATION</scope>
</reference>